<keyword evidence="2" id="KW-1185">Reference proteome</keyword>
<evidence type="ECO:0000313" key="2">
    <source>
        <dbReference type="Proteomes" id="UP000077667"/>
    </source>
</evidence>
<name>A0A1A9I496_9BACT</name>
<organism evidence="1 2">
    <name type="scientific">Niabella ginsenosidivorans</name>
    <dbReference type="NCBI Taxonomy" id="1176587"/>
    <lineage>
        <taxon>Bacteria</taxon>
        <taxon>Pseudomonadati</taxon>
        <taxon>Bacteroidota</taxon>
        <taxon>Chitinophagia</taxon>
        <taxon>Chitinophagales</taxon>
        <taxon>Chitinophagaceae</taxon>
        <taxon>Niabella</taxon>
    </lineage>
</organism>
<dbReference type="EMBL" id="CP015772">
    <property type="protein sequence ID" value="ANH81879.1"/>
    <property type="molecule type" value="Genomic_DNA"/>
</dbReference>
<protein>
    <submittedName>
        <fullName evidence="1">Uncharacterized protein</fullName>
    </submittedName>
</protein>
<proteinExistence type="predicted"/>
<dbReference type="STRING" id="1176587.A8C56_13650"/>
<evidence type="ECO:0000313" key="1">
    <source>
        <dbReference type="EMBL" id="ANH81879.1"/>
    </source>
</evidence>
<dbReference type="Proteomes" id="UP000077667">
    <property type="component" value="Chromosome"/>
</dbReference>
<accession>A0A1A9I496</accession>
<dbReference type="KEGG" id="nia:A8C56_13650"/>
<dbReference type="AlphaFoldDB" id="A0A1A9I496"/>
<sequence>MNSNCYSDFKHYTVPVCNRVEMREDMKRRGGSVSMSRIKEKSATLYVEPHPHEEKDSSRLDLRIARFRMFLQQEGLFFVCFIINLASIPGRGRQFELNKKFIIIPATTYCLCAGSRSAF</sequence>
<gene>
    <name evidence="1" type="ORF">A8C56_13650</name>
</gene>
<reference evidence="1 2" key="1">
    <citation type="submission" date="2016-05" db="EMBL/GenBank/DDBJ databases">
        <title>Niabella ginsenosidivorans BS26 whole genome sequencing.</title>
        <authorList>
            <person name="Im W.T."/>
            <person name="Siddiqi M.Z."/>
        </authorList>
    </citation>
    <scope>NUCLEOTIDE SEQUENCE [LARGE SCALE GENOMIC DNA]</scope>
    <source>
        <strain evidence="1 2">BS26</strain>
    </source>
</reference>